<feature type="compositionally biased region" description="Basic and acidic residues" evidence="1">
    <location>
        <begin position="1"/>
        <end position="16"/>
    </location>
</feature>
<keyword evidence="2" id="KW-1133">Transmembrane helix</keyword>
<feature type="compositionally biased region" description="Low complexity" evidence="1">
    <location>
        <begin position="246"/>
        <end position="258"/>
    </location>
</feature>
<evidence type="ECO:0000256" key="2">
    <source>
        <dbReference type="SAM" id="Phobius"/>
    </source>
</evidence>
<evidence type="ECO:0000256" key="1">
    <source>
        <dbReference type="SAM" id="MobiDB-lite"/>
    </source>
</evidence>
<dbReference type="InterPro" id="IPR000519">
    <property type="entry name" value="P_trefoil_dom"/>
</dbReference>
<feature type="region of interest" description="Disordered" evidence="1">
    <location>
        <begin position="1"/>
        <end position="29"/>
    </location>
</feature>
<evidence type="ECO:0000313" key="3">
    <source>
        <dbReference type="EMBL" id="GAT27048.1"/>
    </source>
</evidence>
<reference evidence="3 4" key="1">
    <citation type="journal article" date="2016" name="DNA Res.">
        <title>Genome sequence of Aspergillus luchuensis NBRC 4314.</title>
        <authorList>
            <person name="Yamada O."/>
            <person name="Machida M."/>
            <person name="Hosoyama A."/>
            <person name="Goto M."/>
            <person name="Takahashi T."/>
            <person name="Futagami T."/>
            <person name="Yamagata Y."/>
            <person name="Takeuchi M."/>
            <person name="Kobayashi T."/>
            <person name="Koike H."/>
            <person name="Abe K."/>
            <person name="Asai K."/>
            <person name="Arita M."/>
            <person name="Fujita N."/>
            <person name="Fukuda K."/>
            <person name="Higa K."/>
            <person name="Horikawa H."/>
            <person name="Ishikawa T."/>
            <person name="Jinno K."/>
            <person name="Kato Y."/>
            <person name="Kirimura K."/>
            <person name="Mizutani O."/>
            <person name="Nakasone K."/>
            <person name="Sano M."/>
            <person name="Shiraishi Y."/>
            <person name="Tsukahara M."/>
            <person name="Gomi K."/>
        </authorList>
    </citation>
    <scope>NUCLEOTIDE SEQUENCE [LARGE SCALE GENOMIC DNA]</scope>
    <source>
        <strain evidence="3 4">RIB 2604</strain>
    </source>
</reference>
<dbReference type="AlphaFoldDB" id="A0A146FN01"/>
<dbReference type="Proteomes" id="UP000075230">
    <property type="component" value="Unassembled WGS sequence"/>
</dbReference>
<reference evidence="4" key="2">
    <citation type="submission" date="2016-02" db="EMBL/GenBank/DDBJ databases">
        <title>Genome sequencing of Aspergillus luchuensis NBRC 4314.</title>
        <authorList>
            <person name="Yamada O."/>
        </authorList>
    </citation>
    <scope>NUCLEOTIDE SEQUENCE [LARGE SCALE GENOMIC DNA]</scope>
    <source>
        <strain evidence="4">RIB 2604</strain>
    </source>
</reference>
<dbReference type="VEuPathDB" id="FungiDB:ASPFODRAFT_39635"/>
<keyword evidence="2" id="KW-0472">Membrane</keyword>
<protein>
    <submittedName>
        <fullName evidence="3">Similar to An01g07970</fullName>
    </submittedName>
</protein>
<organism evidence="3 4">
    <name type="scientific">Aspergillus kawachii</name>
    <name type="common">White koji mold</name>
    <name type="synonym">Aspergillus awamori var. kawachi</name>
    <dbReference type="NCBI Taxonomy" id="1069201"/>
    <lineage>
        <taxon>Eukaryota</taxon>
        <taxon>Fungi</taxon>
        <taxon>Dikarya</taxon>
        <taxon>Ascomycota</taxon>
        <taxon>Pezizomycotina</taxon>
        <taxon>Eurotiomycetes</taxon>
        <taxon>Eurotiomycetidae</taxon>
        <taxon>Eurotiales</taxon>
        <taxon>Aspergillaceae</taxon>
        <taxon>Aspergillus</taxon>
        <taxon>Aspergillus subgen. Circumdati</taxon>
    </lineage>
</organism>
<dbReference type="VEuPathDB" id="FungiDB:ASPFODRAFT_39638"/>
<feature type="region of interest" description="Disordered" evidence="1">
    <location>
        <begin position="237"/>
        <end position="323"/>
    </location>
</feature>
<feature type="transmembrane region" description="Helical" evidence="2">
    <location>
        <begin position="39"/>
        <end position="67"/>
    </location>
</feature>
<dbReference type="PANTHER" id="PTHR35896:SF3">
    <property type="entry name" value="MAJOR FACILITATOR SUPERFAMILY TRANSPORTER"/>
    <property type="match status" value="1"/>
</dbReference>
<accession>A0A146FN01</accession>
<keyword evidence="2" id="KW-0812">Transmembrane</keyword>
<dbReference type="CDD" id="cd00111">
    <property type="entry name" value="Trefoil"/>
    <property type="match status" value="1"/>
</dbReference>
<name>A0A146FN01_ASPKA</name>
<dbReference type="EMBL" id="BCWF01000021">
    <property type="protein sequence ID" value="GAT27048.1"/>
    <property type="molecule type" value="Genomic_DNA"/>
</dbReference>
<evidence type="ECO:0000313" key="4">
    <source>
        <dbReference type="Proteomes" id="UP000075230"/>
    </source>
</evidence>
<dbReference type="InterPro" id="IPR053008">
    <property type="entry name" value="Phomopsin_biosynth_assoc"/>
</dbReference>
<proteinExistence type="predicted"/>
<dbReference type="PANTHER" id="PTHR35896">
    <property type="entry name" value="IG-LIKE DOMAIN-CONTAINING PROTEIN"/>
    <property type="match status" value="1"/>
</dbReference>
<gene>
    <name evidence="3" type="ORF">RIB2604_02107310</name>
</gene>
<comment type="caution">
    <text evidence="3">The sequence shown here is derived from an EMBL/GenBank/DDBJ whole genome shotgun (WGS) entry which is preliminary data.</text>
</comment>
<sequence length="323" mass="36410">MHDHDTSSQSKPERGEYIALTEDESTEGLESPVPKRRKIFSLIFFTKPLVYAPLAIALAGAIAFFWMTHTKNHYTYTDCGVTPDEARARGCLFEPMQRAWIPPECYFPEATEDYDTFRDRQWYLDTMMTIDADVEKLEAGEVPVAYTRYWHDEHCTYLFRKLALAVDMGKDMINSKALDIEHSNHCALAIAKRLASSYNVSFVEADRSLTESHLGFERCLPLKKVIPKQYPILLKMPHKDTNSLPNGTNSTDGTSDSSANRLAATGNTLGASAFGTGMDQNSGTIPEYLSTGSEDLRPLSKEEAERLYEERMEEEYAKREGGA</sequence>
<feature type="compositionally biased region" description="Basic and acidic residues" evidence="1">
    <location>
        <begin position="294"/>
        <end position="323"/>
    </location>
</feature>